<comment type="subcellular location">
    <subcellularLocation>
        <location evidence="7">Plastid</location>
        <location evidence="7">Chloroplast</location>
    </subcellularLocation>
</comment>
<keyword evidence="10" id="KW-0150">Chloroplast</keyword>
<comment type="subunit">
    <text evidence="7">Part of the 30S ribosomal subunit.</text>
</comment>
<dbReference type="EMBL" id="KM462861">
    <property type="protein sequence ID" value="AIT93452.1"/>
    <property type="molecule type" value="Genomic_DNA"/>
</dbReference>
<keyword evidence="3 7" id="KW-0694">RNA-binding</keyword>
<sequence length="156" mass="17601">MPRRRTPKKRTLSADPVYNSRLVHTIVNHLMKNGKKSLAYKIFYGAMKQIADTTQQDPVKIIEEAIRNATPLVEVKARRVGGSTYQVPLAVSSDRGTALAIRWILSSSKTRSGRNMVVKVTNEFLDASKNIGNAIRKRDEVHKMAEANKAFAKYRF</sequence>
<geneLocation type="chloroplast" evidence="10"/>
<dbReference type="InterPro" id="IPR020606">
    <property type="entry name" value="Ribosomal_uS7_CS"/>
</dbReference>
<evidence type="ECO:0000256" key="2">
    <source>
        <dbReference type="ARBA" id="ARBA00022730"/>
    </source>
</evidence>
<name>A0A097KJV0_MYRIS</name>
<comment type="function">
    <text evidence="7">One of the primary rRNA binding proteins, it binds directly to 16S rRNA where it nucleates assembly of the head domain of the 30S subunit.</text>
</comment>
<evidence type="ECO:0000259" key="9">
    <source>
        <dbReference type="Pfam" id="PF00177"/>
    </source>
</evidence>
<organism evidence="10">
    <name type="scientific">Myrmecia israelensis</name>
    <name type="common">Green coccoid free-living microalga</name>
    <name type="synonym">Friedmannia israelensis</name>
    <dbReference type="NCBI Taxonomy" id="3171"/>
    <lineage>
        <taxon>Eukaryota</taxon>
        <taxon>Viridiplantae</taxon>
        <taxon>Chlorophyta</taxon>
        <taxon>core chlorophytes</taxon>
        <taxon>Trebouxiophyceae</taxon>
        <taxon>Trebouxiales</taxon>
        <taxon>Trebouxiaceae</taxon>
        <taxon>Myrmecia</taxon>
    </lineage>
</organism>
<dbReference type="GO" id="GO:0006412">
    <property type="term" value="P:translation"/>
    <property type="evidence" value="ECO:0007669"/>
    <property type="project" value="UniProtKB-UniRule"/>
</dbReference>
<evidence type="ECO:0000256" key="5">
    <source>
        <dbReference type="ARBA" id="ARBA00023274"/>
    </source>
</evidence>
<reference evidence="10" key="1">
    <citation type="journal article" date="2014" name="BMC Evol. Biol.">
        <title>Chloroplast phylogenomic analysis resolves deep-level relationships within the green algal class Trebouxiophyceae.</title>
        <authorList>
            <person name="Lemieux C."/>
            <person name="Otis C."/>
            <person name="Turmel M."/>
        </authorList>
    </citation>
    <scope>NUCLEOTIDE SEQUENCE</scope>
</reference>
<dbReference type="GO" id="GO:0003735">
    <property type="term" value="F:structural constituent of ribosome"/>
    <property type="evidence" value="ECO:0007669"/>
    <property type="project" value="InterPro"/>
</dbReference>
<evidence type="ECO:0000256" key="4">
    <source>
        <dbReference type="ARBA" id="ARBA00022980"/>
    </source>
</evidence>
<dbReference type="Pfam" id="PF00177">
    <property type="entry name" value="Ribosomal_S7"/>
    <property type="match status" value="1"/>
</dbReference>
<dbReference type="PIRSF" id="PIRSF002122">
    <property type="entry name" value="RPS7p_RPS7a_RPS5e_RPS7o"/>
    <property type="match status" value="1"/>
</dbReference>
<evidence type="ECO:0000256" key="7">
    <source>
        <dbReference type="HAMAP-Rule" id="MF_00480"/>
    </source>
</evidence>
<protein>
    <recommendedName>
        <fullName evidence="6 7">Small ribosomal subunit protein uS7c</fullName>
    </recommendedName>
</protein>
<comment type="similarity">
    <text evidence="1 7 8">Belongs to the universal ribosomal protein uS7 family.</text>
</comment>
<dbReference type="SUPFAM" id="SSF47973">
    <property type="entry name" value="Ribosomal protein S7"/>
    <property type="match status" value="1"/>
</dbReference>
<dbReference type="FunFam" id="1.10.455.10:FF:000001">
    <property type="entry name" value="30S ribosomal protein S7"/>
    <property type="match status" value="1"/>
</dbReference>
<evidence type="ECO:0000256" key="3">
    <source>
        <dbReference type="ARBA" id="ARBA00022884"/>
    </source>
</evidence>
<dbReference type="InterPro" id="IPR036823">
    <property type="entry name" value="Ribosomal_uS7_dom_sf"/>
</dbReference>
<dbReference type="AlphaFoldDB" id="A0A097KJV0"/>
<proteinExistence type="inferred from homology"/>
<dbReference type="RefSeq" id="YP_009104877.1">
    <property type="nucleotide sequence ID" value="NC_025525.1"/>
</dbReference>
<keyword evidence="10" id="KW-0934">Plastid</keyword>
<dbReference type="InterPro" id="IPR023798">
    <property type="entry name" value="Ribosomal_uS7_dom"/>
</dbReference>
<dbReference type="GeneID" id="22158506"/>
<dbReference type="GO" id="GO:0015935">
    <property type="term" value="C:small ribosomal subunit"/>
    <property type="evidence" value="ECO:0007669"/>
    <property type="project" value="InterPro"/>
</dbReference>
<accession>A0A097KJV0</accession>
<dbReference type="InterPro" id="IPR005717">
    <property type="entry name" value="Ribosomal_uS7_bac/org-type"/>
</dbReference>
<dbReference type="HAMAP" id="MF_00480_B">
    <property type="entry name" value="Ribosomal_uS7_B"/>
    <property type="match status" value="1"/>
</dbReference>
<keyword evidence="2 7" id="KW-0699">rRNA-binding</keyword>
<dbReference type="Gene3D" id="1.10.455.10">
    <property type="entry name" value="Ribosomal protein S7 domain"/>
    <property type="match status" value="1"/>
</dbReference>
<evidence type="ECO:0000256" key="8">
    <source>
        <dbReference type="RuleBase" id="RU003619"/>
    </source>
</evidence>
<dbReference type="GO" id="GO:0019843">
    <property type="term" value="F:rRNA binding"/>
    <property type="evidence" value="ECO:0007669"/>
    <property type="project" value="UniProtKB-UniRule"/>
</dbReference>
<keyword evidence="4 7" id="KW-0689">Ribosomal protein</keyword>
<dbReference type="GO" id="GO:0009507">
    <property type="term" value="C:chloroplast"/>
    <property type="evidence" value="ECO:0007669"/>
    <property type="project" value="UniProtKB-SubCell"/>
</dbReference>
<dbReference type="NCBIfam" id="TIGR01029">
    <property type="entry name" value="rpsG_bact"/>
    <property type="match status" value="1"/>
</dbReference>
<dbReference type="InterPro" id="IPR000235">
    <property type="entry name" value="Ribosomal_uS7"/>
</dbReference>
<evidence type="ECO:0000313" key="10">
    <source>
        <dbReference type="EMBL" id="AIT93452.1"/>
    </source>
</evidence>
<dbReference type="CDD" id="cd14871">
    <property type="entry name" value="uS7_Chloroplast"/>
    <property type="match status" value="1"/>
</dbReference>
<evidence type="ECO:0000256" key="1">
    <source>
        <dbReference type="ARBA" id="ARBA00007151"/>
    </source>
</evidence>
<dbReference type="PROSITE" id="PS00052">
    <property type="entry name" value="RIBOSOMAL_S7"/>
    <property type="match status" value="1"/>
</dbReference>
<gene>
    <name evidence="7 10" type="primary">rps7</name>
</gene>
<evidence type="ECO:0000256" key="6">
    <source>
        <dbReference type="ARBA" id="ARBA00035151"/>
    </source>
</evidence>
<keyword evidence="5 7" id="KW-0687">Ribonucleoprotein</keyword>
<feature type="domain" description="Small ribosomal subunit protein uS7" evidence="9">
    <location>
        <begin position="2"/>
        <end position="149"/>
    </location>
</feature>
<dbReference type="PANTHER" id="PTHR11205">
    <property type="entry name" value="RIBOSOMAL PROTEIN S7"/>
    <property type="match status" value="1"/>
</dbReference>